<organism evidence="3 4">
    <name type="scientific">Oenococcus kitaharae DSM 17330</name>
    <dbReference type="NCBI Taxonomy" id="1045004"/>
    <lineage>
        <taxon>Bacteria</taxon>
        <taxon>Bacillati</taxon>
        <taxon>Bacillota</taxon>
        <taxon>Bacilli</taxon>
        <taxon>Lactobacillales</taxon>
        <taxon>Lactobacillaceae</taxon>
        <taxon>Oenococcus</taxon>
    </lineage>
</organism>
<sequence>MASIQKPLINDPFNYRTTADKIMKHINLHGKNVIVTGGYSGIGLKVVTKLSKAGAHVIVPARSVQKAEKVLHRLSNIDVYQLDLMDSNSIENFGNKINQNKIAIDLLICNAGIMFAPLRRDSRGNESQLSTNYLGHFELVSVLYSALKLSKNARVILVTSRSQSWNGIDFNDPNFETKEYDSRMAYAQSKVADILFAVELDKRVRKDHIRAFAVHPGLVPGTNLGRFMIHDSHVLSNLYSLILNRFGASRLFSWKNKIMSLMHENKEYDYIKNVNQGAASILWAATSHLLDGMGGVFIEDCNVGILVPSDSKSKFGVRPWSVDSILAQRLWFLGEKIAGIRFEP</sequence>
<dbReference type="eggNOG" id="COG1028">
    <property type="taxonomic scope" value="Bacteria"/>
</dbReference>
<dbReference type="PATRIC" id="fig|1045004.4.peg.559"/>
<dbReference type="HOGENOM" id="CLU_010194_44_0_9"/>
<dbReference type="Gene3D" id="3.40.50.720">
    <property type="entry name" value="NAD(P)-binding Rossmann-like Domain"/>
    <property type="match status" value="1"/>
</dbReference>
<dbReference type="STRING" id="336988.NT96_05920"/>
<reference evidence="3 4" key="1">
    <citation type="journal article" date="2012" name="PLoS ONE">
        <title>Functional divergence in the genus oenococcus as predicted by genome sequencing of the newly-described species, Oenococcus kitaharae.</title>
        <authorList>
            <person name="Borneman A.R."/>
            <person name="McCarthy J.M."/>
            <person name="Chambers P.J."/>
            <person name="Bartowsky E.J."/>
        </authorList>
    </citation>
    <scope>NUCLEOTIDE SEQUENCE [LARGE SCALE GENOMIC DNA]</scope>
    <source>
        <strain evidence="4">DSM17330</strain>
    </source>
</reference>
<name>G9WHU9_9LACO</name>
<dbReference type="GO" id="GO:0016491">
    <property type="term" value="F:oxidoreductase activity"/>
    <property type="evidence" value="ECO:0007669"/>
    <property type="project" value="UniProtKB-KW"/>
</dbReference>
<accession>G9WHU9</accession>
<dbReference type="PANTHER" id="PTHR24320">
    <property type="entry name" value="RETINOL DEHYDROGENASE"/>
    <property type="match status" value="1"/>
</dbReference>
<evidence type="ECO:0000256" key="1">
    <source>
        <dbReference type="ARBA" id="ARBA00006484"/>
    </source>
</evidence>
<dbReference type="OrthoDB" id="9809821at2"/>
<gene>
    <name evidence="3" type="ORF">OKIT_0558</name>
</gene>
<dbReference type="RefSeq" id="WP_007745103.1">
    <property type="nucleotide sequence ID" value="NZ_CM001398.1"/>
</dbReference>
<proteinExistence type="inferred from homology"/>
<comment type="caution">
    <text evidence="3">The sequence shown here is derived from an EMBL/GenBank/DDBJ whole genome shotgun (WGS) entry which is preliminary data.</text>
</comment>
<dbReference type="Pfam" id="PF00106">
    <property type="entry name" value="adh_short"/>
    <property type="match status" value="1"/>
</dbReference>
<evidence type="ECO:0000256" key="2">
    <source>
        <dbReference type="ARBA" id="ARBA00023002"/>
    </source>
</evidence>
<keyword evidence="2" id="KW-0560">Oxidoreductase</keyword>
<evidence type="ECO:0000313" key="4">
    <source>
        <dbReference type="Proteomes" id="UP000004959"/>
    </source>
</evidence>
<evidence type="ECO:0000313" key="3">
    <source>
        <dbReference type="EMBL" id="EHN58672.1"/>
    </source>
</evidence>
<dbReference type="InterPro" id="IPR036291">
    <property type="entry name" value="NAD(P)-bd_dom_sf"/>
</dbReference>
<dbReference type="PANTHER" id="PTHR24320:SF148">
    <property type="entry name" value="NAD(P)-BINDING ROSSMANN-FOLD SUPERFAMILY PROTEIN"/>
    <property type="match status" value="1"/>
</dbReference>
<keyword evidence="4" id="KW-1185">Reference proteome</keyword>
<comment type="similarity">
    <text evidence="1">Belongs to the short-chain dehydrogenases/reductases (SDR) family.</text>
</comment>
<protein>
    <submittedName>
        <fullName evidence="3">Short-chain dehydrogenase/reductase</fullName>
    </submittedName>
</protein>
<dbReference type="InterPro" id="IPR002347">
    <property type="entry name" value="SDR_fam"/>
</dbReference>
<dbReference type="EMBL" id="AFVZ01000001">
    <property type="protein sequence ID" value="EHN58672.1"/>
    <property type="molecule type" value="Genomic_DNA"/>
</dbReference>
<dbReference type="SUPFAM" id="SSF51735">
    <property type="entry name" value="NAD(P)-binding Rossmann-fold domains"/>
    <property type="match status" value="1"/>
</dbReference>
<dbReference type="AlphaFoldDB" id="G9WHU9"/>
<dbReference type="PRINTS" id="PR00081">
    <property type="entry name" value="GDHRDH"/>
</dbReference>
<dbReference type="Proteomes" id="UP000004959">
    <property type="component" value="Chromosome"/>
</dbReference>